<sequence length="176" mass="20843">MEAISEYEDFVSQGHKSPDSTDQVRVHFRNTSGKCVCLYWLDHNGREVFYTFLPSRKSVTMDSYKGHLWFVRHFHTGRLIKLKLSCEKKSSYLFEVPDPEILQQQHSPYATCFMIDEVQSLQNIMLTEFSLRANTINIEKLNLPEDMSTHILVFSSFMRAYNIRTKREFSQTYRNH</sequence>
<feature type="domain" description="von Hippel-Lindau disease tumour suppressor beta" evidence="2">
    <location>
        <begin position="17"/>
        <end position="75"/>
    </location>
</feature>
<reference evidence="4" key="1">
    <citation type="submission" date="2017-02" db="UniProtKB">
        <authorList>
            <consortium name="WormBaseParasite"/>
        </authorList>
    </citation>
    <scope>IDENTIFICATION</scope>
</reference>
<organism evidence="3 4">
    <name type="scientific">Parastrongyloides trichosuri</name>
    <name type="common">Possum-specific nematode worm</name>
    <dbReference type="NCBI Taxonomy" id="131310"/>
    <lineage>
        <taxon>Eukaryota</taxon>
        <taxon>Metazoa</taxon>
        <taxon>Ecdysozoa</taxon>
        <taxon>Nematoda</taxon>
        <taxon>Chromadorea</taxon>
        <taxon>Rhabditida</taxon>
        <taxon>Tylenchina</taxon>
        <taxon>Panagrolaimomorpha</taxon>
        <taxon>Strongyloidoidea</taxon>
        <taxon>Strongyloididae</taxon>
        <taxon>Parastrongyloides</taxon>
    </lineage>
</organism>
<evidence type="ECO:0000313" key="4">
    <source>
        <dbReference type="WBParaSite" id="PTRK_0001073600.1"/>
    </source>
</evidence>
<dbReference type="InterPro" id="IPR036208">
    <property type="entry name" value="VHL_sf"/>
</dbReference>
<protein>
    <submittedName>
        <fullName evidence="4">VHL domain-containing protein</fullName>
    </submittedName>
</protein>
<dbReference type="Pfam" id="PF01847">
    <property type="entry name" value="VHL"/>
    <property type="match status" value="1"/>
</dbReference>
<evidence type="ECO:0000313" key="3">
    <source>
        <dbReference type="Proteomes" id="UP000038045"/>
    </source>
</evidence>
<dbReference type="Proteomes" id="UP000038045">
    <property type="component" value="Unplaced"/>
</dbReference>
<dbReference type="SUPFAM" id="SSF49468">
    <property type="entry name" value="VHL"/>
    <property type="match status" value="1"/>
</dbReference>
<dbReference type="WBParaSite" id="PTRK_0001073600.1">
    <property type="protein sequence ID" value="PTRK_0001073600.1"/>
    <property type="gene ID" value="PTRK_0001073600"/>
</dbReference>
<dbReference type="InterPro" id="IPR037140">
    <property type="entry name" value="VHL_beta_dom_sf"/>
</dbReference>
<dbReference type="InterPro" id="IPR024053">
    <property type="entry name" value="VHL_beta_dom"/>
</dbReference>
<dbReference type="AlphaFoldDB" id="A0A0N4ZQD8"/>
<name>A0A0N4ZQD8_PARTI</name>
<evidence type="ECO:0000256" key="1">
    <source>
        <dbReference type="SAM" id="MobiDB-lite"/>
    </source>
</evidence>
<keyword evidence="3" id="KW-1185">Reference proteome</keyword>
<accession>A0A0N4ZQD8</accession>
<feature type="region of interest" description="Disordered" evidence="1">
    <location>
        <begin position="1"/>
        <end position="22"/>
    </location>
</feature>
<evidence type="ECO:0000259" key="2">
    <source>
        <dbReference type="Pfam" id="PF01847"/>
    </source>
</evidence>
<proteinExistence type="predicted"/>
<dbReference type="Gene3D" id="2.60.40.780">
    <property type="entry name" value="von Hippel-Lindau disease tumour suppressor, beta domain"/>
    <property type="match status" value="1"/>
</dbReference>